<feature type="binding site" evidence="13">
    <location>
        <position position="164"/>
    </location>
    <ligand>
        <name>Zn(2+)</name>
        <dbReference type="ChEBI" id="CHEBI:29105"/>
        <label>1</label>
    </ligand>
</feature>
<feature type="zinc finger region" description="CR-type" evidence="14">
    <location>
        <begin position="151"/>
        <end position="232"/>
    </location>
</feature>
<comment type="domain">
    <text evidence="13">The J domain is necessary and sufficient to stimulate DnaK ATPase activity. Zinc center 1 plays an important role in the autonomous, DnaK-independent chaperone activity of DnaJ. Zinc center 2 is essential for interaction with DnaK and for DnaJ activity.</text>
</comment>
<evidence type="ECO:0000256" key="1">
    <source>
        <dbReference type="ARBA" id="ARBA00004496"/>
    </source>
</evidence>
<dbReference type="Gene3D" id="6.20.20.10">
    <property type="match status" value="2"/>
</dbReference>
<dbReference type="PROSITE" id="PS00636">
    <property type="entry name" value="DNAJ_1"/>
    <property type="match status" value="1"/>
</dbReference>
<evidence type="ECO:0000256" key="11">
    <source>
        <dbReference type="ARBA" id="ARBA00061004"/>
    </source>
</evidence>
<dbReference type="InterPro" id="IPR018253">
    <property type="entry name" value="DnaJ_domain_CS"/>
</dbReference>
<evidence type="ECO:0000256" key="7">
    <source>
        <dbReference type="ARBA" id="ARBA00022771"/>
    </source>
</evidence>
<protein>
    <recommendedName>
        <fullName evidence="12 13">Chaperone protein DnaJ</fullName>
    </recommendedName>
</protein>
<keyword evidence="15" id="KW-0175">Coiled coil</keyword>
<dbReference type="FunFam" id="2.10.230.10:FF:000002">
    <property type="entry name" value="Molecular chaperone DnaJ"/>
    <property type="match status" value="1"/>
</dbReference>
<comment type="subunit">
    <text evidence="2 13">Homodimer.</text>
</comment>
<dbReference type="AlphaFoldDB" id="A0AAC9A0Y5"/>
<dbReference type="CDD" id="cd10747">
    <property type="entry name" value="DnaJ_C"/>
    <property type="match status" value="1"/>
</dbReference>
<evidence type="ECO:0000256" key="6">
    <source>
        <dbReference type="ARBA" id="ARBA00022737"/>
    </source>
</evidence>
<feature type="coiled-coil region" evidence="15">
    <location>
        <begin position="38"/>
        <end position="65"/>
    </location>
</feature>
<feature type="binding site" evidence="13">
    <location>
        <position position="180"/>
    </location>
    <ligand>
        <name>Zn(2+)</name>
        <dbReference type="ChEBI" id="CHEBI:29105"/>
        <label>2</label>
    </ligand>
</feature>
<dbReference type="NCBIfam" id="TIGR02349">
    <property type="entry name" value="DnaJ_bact"/>
    <property type="match status" value="1"/>
</dbReference>
<dbReference type="GO" id="GO:0031072">
    <property type="term" value="F:heat shock protein binding"/>
    <property type="evidence" value="ECO:0007669"/>
    <property type="project" value="InterPro"/>
</dbReference>
<accession>A0AAC9A0Y5</accession>
<feature type="domain" description="J" evidence="16">
    <location>
        <begin position="5"/>
        <end position="75"/>
    </location>
</feature>
<sequence>MAKRDYYEVLGVDKSASENDIKKAYRKAAMKYHPDKFANASDAEKKDAEEKFKEINEAYQVLSDSQKKQQYDQFGHAAFEQGGAGFGGGFNAGGFDFGDIFGDIFGGGGGGGFGGFEGFSGFGGSSRRSYVEPGNDLRYNLEITLEEAAKGVEKTIKYKRTGKCEHCHGTGGEDNKMKTCPTCNGQGTVRTQQRTILGVMQSQSICPDCHGKGEIPEKKCKHCHGTGTAKETVEKKVNVPAGIDDGQKLKYAGLGEASQNGGPNGDLYVVIRIKSHDIFVRDGENLYCEVPISYSTAVLGGEVEIPTLNGKKMIKVPEGTESGKLLKVKGEGIKSLRGYGQGDIIVKITIETPTKLTDKQKELLRKFEESLNEKNYEHKSSFMKKVKRFIKDIID</sequence>
<evidence type="ECO:0000313" key="19">
    <source>
        <dbReference type="Proteomes" id="UP000068516"/>
    </source>
</evidence>
<dbReference type="InterPro" id="IPR001623">
    <property type="entry name" value="DnaJ_domain"/>
</dbReference>
<dbReference type="PROSITE" id="PS51188">
    <property type="entry name" value="ZF_CR"/>
    <property type="match status" value="1"/>
</dbReference>
<dbReference type="SMART" id="SM00271">
    <property type="entry name" value="DnaJ"/>
    <property type="match status" value="1"/>
</dbReference>
<dbReference type="InterPro" id="IPR002939">
    <property type="entry name" value="DnaJ_C"/>
</dbReference>
<feature type="repeat" description="CXXCXGXG motif" evidence="13">
    <location>
        <begin position="164"/>
        <end position="171"/>
    </location>
</feature>
<dbReference type="Pfam" id="PF00684">
    <property type="entry name" value="DnaJ_CXXCXGXG"/>
    <property type="match status" value="1"/>
</dbReference>
<feature type="repeat" description="CXXCXGXG motif" evidence="13">
    <location>
        <begin position="206"/>
        <end position="213"/>
    </location>
</feature>
<feature type="binding site" evidence="13">
    <location>
        <position position="220"/>
    </location>
    <ligand>
        <name>Zn(2+)</name>
        <dbReference type="ChEBI" id="CHEBI:29105"/>
        <label>1</label>
    </ligand>
</feature>
<evidence type="ECO:0000256" key="3">
    <source>
        <dbReference type="ARBA" id="ARBA00022490"/>
    </source>
</evidence>
<dbReference type="Pfam" id="PF00226">
    <property type="entry name" value="DnaJ"/>
    <property type="match status" value="1"/>
</dbReference>
<dbReference type="CDD" id="cd06257">
    <property type="entry name" value="DnaJ"/>
    <property type="match status" value="1"/>
</dbReference>
<dbReference type="GO" id="GO:0009408">
    <property type="term" value="P:response to heat"/>
    <property type="evidence" value="ECO:0007669"/>
    <property type="project" value="InterPro"/>
</dbReference>
<dbReference type="SUPFAM" id="SSF49493">
    <property type="entry name" value="HSP40/DnaJ peptide-binding domain"/>
    <property type="match status" value="2"/>
</dbReference>
<evidence type="ECO:0000256" key="13">
    <source>
        <dbReference type="HAMAP-Rule" id="MF_01152"/>
    </source>
</evidence>
<gene>
    <name evidence="13" type="primary">dnaJ</name>
    <name evidence="18" type="ORF">RN92_03325</name>
</gene>
<dbReference type="FunFam" id="1.10.287.110:FF:000031">
    <property type="entry name" value="Molecular chaperone DnaJ"/>
    <property type="match status" value="1"/>
</dbReference>
<comment type="function">
    <text evidence="13">Participates actively in the response to hyperosmotic and heat shock by preventing the aggregation of stress-denatured proteins and by disaggregating proteins, also in an autonomous, DnaK-independent fashion. Unfolded proteins bind initially to DnaJ; upon interaction with the DnaJ-bound protein, DnaK hydrolyzes its bound ATP, resulting in the formation of a stable complex. GrpE releases ADP from DnaK; ATP binding to DnaK triggers the release of the substrate protein, thus completing the reaction cycle. Several rounds of ATP-dependent interactions between DnaJ, DnaK and GrpE are required for fully efficient folding. Also involved, together with DnaK and GrpE, in the DNA replication of plasmids through activation of initiation proteins.</text>
</comment>
<dbReference type="Pfam" id="PF01556">
    <property type="entry name" value="DnaJ_C"/>
    <property type="match status" value="1"/>
</dbReference>
<evidence type="ECO:0000256" key="15">
    <source>
        <dbReference type="SAM" id="Coils"/>
    </source>
</evidence>
<dbReference type="GO" id="GO:0008270">
    <property type="term" value="F:zinc ion binding"/>
    <property type="evidence" value="ECO:0007669"/>
    <property type="project" value="UniProtKB-UniRule"/>
</dbReference>
<keyword evidence="4 13" id="KW-0235">DNA replication</keyword>
<evidence type="ECO:0000313" key="18">
    <source>
        <dbReference type="EMBL" id="ALQ34984.1"/>
    </source>
</evidence>
<keyword evidence="10 13" id="KW-0143">Chaperone</keyword>
<dbReference type="SUPFAM" id="SSF46565">
    <property type="entry name" value="Chaperone J-domain"/>
    <property type="match status" value="1"/>
</dbReference>
<dbReference type="GO" id="GO:0005737">
    <property type="term" value="C:cytoplasm"/>
    <property type="evidence" value="ECO:0007669"/>
    <property type="project" value="UniProtKB-SubCell"/>
</dbReference>
<evidence type="ECO:0000256" key="12">
    <source>
        <dbReference type="ARBA" id="ARBA00067609"/>
    </source>
</evidence>
<dbReference type="PANTHER" id="PTHR43096">
    <property type="entry name" value="DNAJ HOMOLOG 1, MITOCHONDRIAL-RELATED"/>
    <property type="match status" value="1"/>
</dbReference>
<dbReference type="PANTHER" id="PTHR43096:SF48">
    <property type="entry name" value="CHAPERONE PROTEIN DNAJ"/>
    <property type="match status" value="1"/>
</dbReference>
<proteinExistence type="inferred from homology"/>
<evidence type="ECO:0000256" key="8">
    <source>
        <dbReference type="ARBA" id="ARBA00022833"/>
    </source>
</evidence>
<evidence type="ECO:0000256" key="5">
    <source>
        <dbReference type="ARBA" id="ARBA00022723"/>
    </source>
</evidence>
<evidence type="ECO:0000256" key="9">
    <source>
        <dbReference type="ARBA" id="ARBA00023016"/>
    </source>
</evidence>
<evidence type="ECO:0000256" key="4">
    <source>
        <dbReference type="ARBA" id="ARBA00022705"/>
    </source>
</evidence>
<dbReference type="GO" id="GO:0005524">
    <property type="term" value="F:ATP binding"/>
    <property type="evidence" value="ECO:0007669"/>
    <property type="project" value="InterPro"/>
</dbReference>
<comment type="subcellular location">
    <subcellularLocation>
        <location evidence="1 13">Cytoplasm</location>
    </subcellularLocation>
</comment>
<dbReference type="Proteomes" id="UP000068516">
    <property type="component" value="Chromosome"/>
</dbReference>
<feature type="domain" description="CR-type" evidence="17">
    <location>
        <begin position="151"/>
        <end position="232"/>
    </location>
</feature>
<dbReference type="GO" id="GO:0042026">
    <property type="term" value="P:protein refolding"/>
    <property type="evidence" value="ECO:0007669"/>
    <property type="project" value="TreeGrafter"/>
</dbReference>
<evidence type="ECO:0000256" key="14">
    <source>
        <dbReference type="PROSITE-ProRule" id="PRU00546"/>
    </source>
</evidence>
<dbReference type="PRINTS" id="PR00625">
    <property type="entry name" value="JDOMAIN"/>
</dbReference>
<feature type="binding site" evidence="13">
    <location>
        <position position="183"/>
    </location>
    <ligand>
        <name>Zn(2+)</name>
        <dbReference type="ChEBI" id="CHEBI:29105"/>
        <label>2</label>
    </ligand>
</feature>
<feature type="binding site" evidence="13">
    <location>
        <position position="223"/>
    </location>
    <ligand>
        <name>Zn(2+)</name>
        <dbReference type="ChEBI" id="CHEBI:29105"/>
        <label>1</label>
    </ligand>
</feature>
<dbReference type="InterPro" id="IPR001305">
    <property type="entry name" value="HSP_DnaJ_Cys-rich_dom"/>
</dbReference>
<evidence type="ECO:0000259" key="16">
    <source>
        <dbReference type="PROSITE" id="PS50076"/>
    </source>
</evidence>
<feature type="repeat" description="CXXCXGXG motif" evidence="13">
    <location>
        <begin position="220"/>
        <end position="227"/>
    </location>
</feature>
<dbReference type="GeneID" id="60658622"/>
<comment type="cofactor">
    <cofactor evidence="13">
        <name>Zn(2+)</name>
        <dbReference type="ChEBI" id="CHEBI:29105"/>
    </cofactor>
    <text evidence="13">Binds 2 Zn(2+) ions per monomer.</text>
</comment>
<keyword evidence="6 13" id="KW-0677">Repeat</keyword>
<keyword evidence="8 13" id="KW-0862">Zinc</keyword>
<feature type="binding site" evidence="13">
    <location>
        <position position="206"/>
    </location>
    <ligand>
        <name>Zn(2+)</name>
        <dbReference type="ChEBI" id="CHEBI:29105"/>
        <label>2</label>
    </ligand>
</feature>
<dbReference type="GO" id="GO:0006260">
    <property type="term" value="P:DNA replication"/>
    <property type="evidence" value="ECO:0007669"/>
    <property type="project" value="UniProtKB-KW"/>
</dbReference>
<dbReference type="Gene3D" id="1.10.287.110">
    <property type="entry name" value="DnaJ domain"/>
    <property type="match status" value="1"/>
</dbReference>
<keyword evidence="7 13" id="KW-0863">Zinc-finger</keyword>
<keyword evidence="9 13" id="KW-0346">Stress response</keyword>
<organism evidence="18 19">
    <name type="scientific">Fusobacterium hwasookii ChDC F206</name>
    <dbReference type="NCBI Taxonomy" id="1307443"/>
    <lineage>
        <taxon>Bacteria</taxon>
        <taxon>Fusobacteriati</taxon>
        <taxon>Fusobacteriota</taxon>
        <taxon>Fusobacteriia</taxon>
        <taxon>Fusobacteriales</taxon>
        <taxon>Fusobacteriaceae</taxon>
        <taxon>Fusobacterium</taxon>
    </lineage>
</organism>
<dbReference type="RefSeq" id="WP_029491034.1">
    <property type="nucleotide sequence ID" value="NZ_ATKH01000122.1"/>
</dbReference>
<feature type="binding site" evidence="13">
    <location>
        <position position="209"/>
    </location>
    <ligand>
        <name>Zn(2+)</name>
        <dbReference type="ChEBI" id="CHEBI:29105"/>
        <label>2</label>
    </ligand>
</feature>
<keyword evidence="3 13" id="KW-0963">Cytoplasm</keyword>
<dbReference type="Gene3D" id="2.60.260.20">
    <property type="entry name" value="Urease metallochaperone UreE, N-terminal domain"/>
    <property type="match status" value="2"/>
</dbReference>
<dbReference type="PROSITE" id="PS50076">
    <property type="entry name" value="DNAJ_2"/>
    <property type="match status" value="1"/>
</dbReference>
<feature type="binding site" evidence="13">
    <location>
        <position position="167"/>
    </location>
    <ligand>
        <name>Zn(2+)</name>
        <dbReference type="ChEBI" id="CHEBI:29105"/>
        <label>1</label>
    </ligand>
</feature>
<dbReference type="NCBIfam" id="NF008035">
    <property type="entry name" value="PRK10767.1"/>
    <property type="match status" value="1"/>
</dbReference>
<dbReference type="InterPro" id="IPR036410">
    <property type="entry name" value="HSP_DnaJ_Cys-rich_dom_sf"/>
</dbReference>
<dbReference type="FunFam" id="2.60.260.20:FF:000004">
    <property type="entry name" value="Molecular chaperone DnaJ"/>
    <property type="match status" value="1"/>
</dbReference>
<dbReference type="InterPro" id="IPR012724">
    <property type="entry name" value="DnaJ"/>
</dbReference>
<evidence type="ECO:0000259" key="17">
    <source>
        <dbReference type="PROSITE" id="PS51188"/>
    </source>
</evidence>
<feature type="repeat" description="CXXCXGXG motif" evidence="13">
    <location>
        <begin position="180"/>
        <end position="187"/>
    </location>
</feature>
<dbReference type="InterPro" id="IPR008971">
    <property type="entry name" value="HSP40/DnaJ_pept-bd"/>
</dbReference>
<name>A0AAC9A0Y5_9FUSO</name>
<reference evidence="18 19" key="1">
    <citation type="submission" date="2015-11" db="EMBL/GenBank/DDBJ databases">
        <authorList>
            <person name="Kook J.-K."/>
            <person name="Park S.-N."/>
            <person name="Lim Y.K."/>
            <person name="Jo E."/>
        </authorList>
    </citation>
    <scope>NUCLEOTIDE SEQUENCE [LARGE SCALE GENOMIC DNA]</scope>
    <source>
        <strain evidence="18 19">ChDC F206</strain>
    </source>
</reference>
<dbReference type="SUPFAM" id="SSF57938">
    <property type="entry name" value="DnaJ/Hsp40 cysteine-rich domain"/>
    <property type="match status" value="1"/>
</dbReference>
<dbReference type="InterPro" id="IPR036869">
    <property type="entry name" value="J_dom_sf"/>
</dbReference>
<dbReference type="EMBL" id="CP013336">
    <property type="protein sequence ID" value="ALQ34984.1"/>
    <property type="molecule type" value="Genomic_DNA"/>
</dbReference>
<keyword evidence="5 13" id="KW-0479">Metal-binding</keyword>
<dbReference type="GO" id="GO:0051082">
    <property type="term" value="F:unfolded protein binding"/>
    <property type="evidence" value="ECO:0007669"/>
    <property type="project" value="UniProtKB-UniRule"/>
</dbReference>
<comment type="similarity">
    <text evidence="11 13">Belongs to the DnaJ family.</text>
</comment>
<dbReference type="HAMAP" id="MF_01152">
    <property type="entry name" value="DnaJ"/>
    <property type="match status" value="1"/>
</dbReference>
<evidence type="ECO:0000256" key="10">
    <source>
        <dbReference type="ARBA" id="ARBA00023186"/>
    </source>
</evidence>
<evidence type="ECO:0000256" key="2">
    <source>
        <dbReference type="ARBA" id="ARBA00011738"/>
    </source>
</evidence>